<evidence type="ECO:0000256" key="7">
    <source>
        <dbReference type="SAM" id="Phobius"/>
    </source>
</evidence>
<protein>
    <submittedName>
        <fullName evidence="9">MFS transporter</fullName>
    </submittedName>
    <submittedName>
        <fullName evidence="8">Putative MFS family arabinose efflux permease</fullName>
    </submittedName>
</protein>
<feature type="transmembrane region" description="Helical" evidence="7">
    <location>
        <begin position="107"/>
        <end position="130"/>
    </location>
</feature>
<dbReference type="RefSeq" id="WP_244318729.1">
    <property type="nucleotide sequence ID" value="NZ_CP109114.1"/>
</dbReference>
<evidence type="ECO:0000313" key="8">
    <source>
        <dbReference type="EMBL" id="TWF92268.1"/>
    </source>
</evidence>
<keyword evidence="2" id="KW-0813">Transport</keyword>
<evidence type="ECO:0000256" key="4">
    <source>
        <dbReference type="ARBA" id="ARBA00022692"/>
    </source>
</evidence>
<gene>
    <name evidence="8" type="ORF">FHX80_12588</name>
    <name evidence="9" type="ORF">OIE64_00125</name>
    <name evidence="10" type="ORF">OIE64_35915</name>
</gene>
<dbReference type="CDD" id="cd06173">
    <property type="entry name" value="MFS_MefA_like"/>
    <property type="match status" value="1"/>
</dbReference>
<feature type="transmembrane region" description="Helical" evidence="7">
    <location>
        <begin position="332"/>
        <end position="354"/>
    </location>
</feature>
<dbReference type="EMBL" id="CP109114">
    <property type="protein sequence ID" value="WSC11445.1"/>
    <property type="molecule type" value="Genomic_DNA"/>
</dbReference>
<keyword evidence="5 7" id="KW-1133">Transmembrane helix</keyword>
<evidence type="ECO:0000313" key="10">
    <source>
        <dbReference type="EMBL" id="WSC17666.1"/>
    </source>
</evidence>
<evidence type="ECO:0000256" key="5">
    <source>
        <dbReference type="ARBA" id="ARBA00022989"/>
    </source>
</evidence>
<proteinExistence type="predicted"/>
<sequence length="438" mass="45903">MKMKVPGAIRMPRVFGLFYASFAISMIGDSFRLLAVNVWLFETTSGSIGARLLVVLLATLPGMLLGGISGVIADRYDKYTVLVVADLVRFAVGLGLAWCAVTENAAGALVLVAVGNGIAVFFSSSSFALLPRLVPADRLPRANGMMETGQWVMQIVGPSLAAVTLAFGGAGRAFLFDSATFAVSAVILWVLRRELTAAPATVNMGTDRDDVPEAADSEGAKDAKPWADFVDGIRIILQSQPIRSLLLASYGVAFLTACTNYGLIFLIARTLALGPSSLGYIYSLNGAFAVMAAVAVTALAKSTYLGRIMALSMLGLCVAQVVIGIAPNVYVLGVGVAISALSNAPYNVAVSSLYMSRIPTAYLGRVEGIDTMVDNFANVLGFIAASLAVLWWSPRGIFLVSALAVAPCVLIAFLRVAPASRGPEAPPHGDVEDIEVKA</sequence>
<dbReference type="EMBL" id="CP109114">
    <property type="protein sequence ID" value="WSC17666.1"/>
    <property type="molecule type" value="Genomic_DNA"/>
</dbReference>
<dbReference type="SUPFAM" id="SSF103473">
    <property type="entry name" value="MFS general substrate transporter"/>
    <property type="match status" value="1"/>
</dbReference>
<comment type="subcellular location">
    <subcellularLocation>
        <location evidence="1">Cell membrane</location>
        <topology evidence="1">Multi-pass membrane protein</topology>
    </subcellularLocation>
</comment>
<dbReference type="GO" id="GO:0022857">
    <property type="term" value="F:transmembrane transporter activity"/>
    <property type="evidence" value="ECO:0007669"/>
    <property type="project" value="InterPro"/>
</dbReference>
<organism evidence="8 11">
    <name type="scientific">Streptomyces brevispora</name>
    <dbReference type="NCBI Taxonomy" id="887462"/>
    <lineage>
        <taxon>Bacteria</taxon>
        <taxon>Bacillati</taxon>
        <taxon>Actinomycetota</taxon>
        <taxon>Actinomycetes</taxon>
        <taxon>Kitasatosporales</taxon>
        <taxon>Streptomycetaceae</taxon>
        <taxon>Streptomyces</taxon>
    </lineage>
</organism>
<feature type="transmembrane region" description="Helical" evidence="7">
    <location>
        <begin position="398"/>
        <end position="417"/>
    </location>
</feature>
<dbReference type="Proteomes" id="UP001330827">
    <property type="component" value="Chromosome"/>
</dbReference>
<dbReference type="Proteomes" id="UP000318186">
    <property type="component" value="Unassembled WGS sequence"/>
</dbReference>
<dbReference type="AlphaFoldDB" id="A0A561TYU1"/>
<dbReference type="GO" id="GO:0005886">
    <property type="term" value="C:plasma membrane"/>
    <property type="evidence" value="ECO:0007669"/>
    <property type="project" value="UniProtKB-SubCell"/>
</dbReference>
<feature type="transmembrane region" description="Helical" evidence="7">
    <location>
        <begin position="151"/>
        <end position="168"/>
    </location>
</feature>
<dbReference type="PANTHER" id="PTHR43266:SF7">
    <property type="entry name" value="TRANSPORTER, PUTATIVE-RELATED"/>
    <property type="match status" value="1"/>
</dbReference>
<feature type="transmembrane region" description="Helical" evidence="7">
    <location>
        <begin position="375"/>
        <end position="392"/>
    </location>
</feature>
<feature type="transmembrane region" description="Helical" evidence="7">
    <location>
        <begin position="244"/>
        <end position="268"/>
    </location>
</feature>
<feature type="transmembrane region" description="Helical" evidence="7">
    <location>
        <begin position="280"/>
        <end position="300"/>
    </location>
</feature>
<dbReference type="Gene3D" id="1.20.1250.20">
    <property type="entry name" value="MFS general substrate transporter like domains"/>
    <property type="match status" value="1"/>
</dbReference>
<evidence type="ECO:0000313" key="11">
    <source>
        <dbReference type="Proteomes" id="UP000318186"/>
    </source>
</evidence>
<evidence type="ECO:0000256" key="3">
    <source>
        <dbReference type="ARBA" id="ARBA00022475"/>
    </source>
</evidence>
<dbReference type="EMBL" id="VIWW01000002">
    <property type="protein sequence ID" value="TWF92268.1"/>
    <property type="molecule type" value="Genomic_DNA"/>
</dbReference>
<feature type="transmembrane region" description="Helical" evidence="7">
    <location>
        <begin position="307"/>
        <end position="326"/>
    </location>
</feature>
<name>A0A561TYU1_9ACTN</name>
<evidence type="ECO:0000256" key="2">
    <source>
        <dbReference type="ARBA" id="ARBA00022448"/>
    </source>
</evidence>
<accession>A0A561TYU1</accession>
<dbReference type="Pfam" id="PF07690">
    <property type="entry name" value="MFS_1"/>
    <property type="match status" value="1"/>
</dbReference>
<dbReference type="InterPro" id="IPR011701">
    <property type="entry name" value="MFS"/>
</dbReference>
<dbReference type="PANTHER" id="PTHR43266">
    <property type="entry name" value="MACROLIDE-EFFLUX PROTEIN"/>
    <property type="match status" value="1"/>
</dbReference>
<keyword evidence="6 7" id="KW-0472">Membrane</keyword>
<reference evidence="9 12" key="2">
    <citation type="submission" date="2022-10" db="EMBL/GenBank/DDBJ databases">
        <title>The complete genomes of actinobacterial strains from the NBC collection.</title>
        <authorList>
            <person name="Joergensen T.S."/>
            <person name="Alvarez Arevalo M."/>
            <person name="Sterndorff E.B."/>
            <person name="Faurdal D."/>
            <person name="Vuksanovic O."/>
            <person name="Mourched A.-S."/>
            <person name="Charusanti P."/>
            <person name="Shaw S."/>
            <person name="Blin K."/>
            <person name="Weber T."/>
        </authorList>
    </citation>
    <scope>NUCLEOTIDE SEQUENCE [LARGE SCALE GENOMIC DNA]</scope>
    <source>
        <strain evidence="9 12">NBC 01769</strain>
    </source>
</reference>
<reference evidence="8 11" key="1">
    <citation type="submission" date="2019-06" db="EMBL/GenBank/DDBJ databases">
        <title>Sequencing the genomes of 1000 actinobacteria strains.</title>
        <authorList>
            <person name="Klenk H.-P."/>
        </authorList>
    </citation>
    <scope>NUCLEOTIDE SEQUENCE [LARGE SCALE GENOMIC DNA]</scope>
    <source>
        <strain evidence="8 11">DSM 42059</strain>
    </source>
</reference>
<keyword evidence="3" id="KW-1003">Cell membrane</keyword>
<dbReference type="InterPro" id="IPR036259">
    <property type="entry name" value="MFS_trans_sf"/>
</dbReference>
<feature type="transmembrane region" description="Helical" evidence="7">
    <location>
        <begin position="48"/>
        <end position="72"/>
    </location>
</feature>
<evidence type="ECO:0000256" key="1">
    <source>
        <dbReference type="ARBA" id="ARBA00004651"/>
    </source>
</evidence>
<keyword evidence="4 7" id="KW-0812">Transmembrane</keyword>
<evidence type="ECO:0000313" key="12">
    <source>
        <dbReference type="Proteomes" id="UP001330827"/>
    </source>
</evidence>
<feature type="transmembrane region" description="Helical" evidence="7">
    <location>
        <begin position="174"/>
        <end position="191"/>
    </location>
</feature>
<feature type="transmembrane region" description="Helical" evidence="7">
    <location>
        <begin position="79"/>
        <end position="101"/>
    </location>
</feature>
<keyword evidence="12" id="KW-1185">Reference proteome</keyword>
<evidence type="ECO:0000313" key="9">
    <source>
        <dbReference type="EMBL" id="WSC11445.1"/>
    </source>
</evidence>
<evidence type="ECO:0000256" key="6">
    <source>
        <dbReference type="ARBA" id="ARBA00023136"/>
    </source>
</evidence>